<comment type="caution">
    <text evidence="3">The sequence shown here is derived from an EMBL/GenBank/DDBJ whole genome shotgun (WGS) entry which is preliminary data.</text>
</comment>
<dbReference type="PANTHER" id="PTHR12932:SF9">
    <property type="entry name" value="TUBULIN POLYMERIZATION-PROMOTING PROTEIN HOMOLOG"/>
    <property type="match status" value="1"/>
</dbReference>
<dbReference type="InterPro" id="IPR008907">
    <property type="entry name" value="TPP/p25"/>
</dbReference>
<evidence type="ECO:0000313" key="3">
    <source>
        <dbReference type="EMBL" id="CAH1778571.1"/>
    </source>
</evidence>
<dbReference type="GO" id="GO:0005874">
    <property type="term" value="C:microtubule"/>
    <property type="evidence" value="ECO:0007669"/>
    <property type="project" value="TreeGrafter"/>
</dbReference>
<proteinExistence type="inferred from homology"/>
<evidence type="ECO:0000313" key="4">
    <source>
        <dbReference type="Proteomes" id="UP000749559"/>
    </source>
</evidence>
<accession>A0A8J1UVJ0</accession>
<feature type="region of interest" description="Disordered" evidence="2">
    <location>
        <begin position="135"/>
        <end position="154"/>
    </location>
</feature>
<reference evidence="3" key="1">
    <citation type="submission" date="2022-03" db="EMBL/GenBank/DDBJ databases">
        <authorList>
            <person name="Martin C."/>
        </authorList>
    </citation>
    <scope>NUCLEOTIDE SEQUENCE</scope>
</reference>
<evidence type="ECO:0000256" key="1">
    <source>
        <dbReference type="ARBA" id="ARBA00010994"/>
    </source>
</evidence>
<dbReference type="Pfam" id="PF05517">
    <property type="entry name" value="p25-alpha"/>
    <property type="match status" value="1"/>
</dbReference>
<dbReference type="GO" id="GO:0015631">
    <property type="term" value="F:tubulin binding"/>
    <property type="evidence" value="ECO:0007669"/>
    <property type="project" value="InterPro"/>
</dbReference>
<dbReference type="SUPFAM" id="SSF47473">
    <property type="entry name" value="EF-hand"/>
    <property type="match status" value="1"/>
</dbReference>
<gene>
    <name evidence="3" type="ORF">OFUS_LOCUS5472</name>
</gene>
<evidence type="ECO:0000256" key="2">
    <source>
        <dbReference type="SAM" id="MobiDB-lite"/>
    </source>
</evidence>
<dbReference type="Proteomes" id="UP000749559">
    <property type="component" value="Unassembled WGS sequence"/>
</dbReference>
<dbReference type="EMBL" id="CAIIXF020000003">
    <property type="protein sequence ID" value="CAH1778571.1"/>
    <property type="molecule type" value="Genomic_DNA"/>
</dbReference>
<dbReference type="AlphaFoldDB" id="A0A8J1UVJ0"/>
<dbReference type="PANTHER" id="PTHR12932">
    <property type="entry name" value="P25 ALPHA-RELATED"/>
    <property type="match status" value="1"/>
</dbReference>
<dbReference type="GO" id="GO:0046785">
    <property type="term" value="P:microtubule polymerization"/>
    <property type="evidence" value="ECO:0007669"/>
    <property type="project" value="InterPro"/>
</dbReference>
<keyword evidence="4" id="KW-1185">Reference proteome</keyword>
<organism evidence="3 4">
    <name type="scientific">Owenia fusiformis</name>
    <name type="common">Polychaete worm</name>
    <dbReference type="NCBI Taxonomy" id="6347"/>
    <lineage>
        <taxon>Eukaryota</taxon>
        <taxon>Metazoa</taxon>
        <taxon>Spiralia</taxon>
        <taxon>Lophotrochozoa</taxon>
        <taxon>Annelida</taxon>
        <taxon>Polychaeta</taxon>
        <taxon>Sedentaria</taxon>
        <taxon>Canalipalpata</taxon>
        <taxon>Sabellida</taxon>
        <taxon>Oweniida</taxon>
        <taxon>Oweniidae</taxon>
        <taxon>Owenia</taxon>
    </lineage>
</organism>
<sequence length="181" mass="20104">MAESADAAAEDRKPLKSRFNEYIAATSASTAVKKNGLNVKGFKRICDDCKLLGKKMNQTEADIKFSKVAQKKKEINFDEFEKLIDEISKAYKEDHKSVEDPVLAIKDKIELNGPKTHNATKVAKKVGGVDRLTDTKGYTGSHKERFDEEGKGKGIAGRKNILDGSGYVGNYKNKDTYDKTH</sequence>
<dbReference type="Gene3D" id="1.10.238.10">
    <property type="entry name" value="EF-hand"/>
    <property type="match status" value="1"/>
</dbReference>
<comment type="similarity">
    <text evidence="1">Belongs to the TPPP family.</text>
</comment>
<dbReference type="GO" id="GO:0032273">
    <property type="term" value="P:positive regulation of protein polymerization"/>
    <property type="evidence" value="ECO:0007669"/>
    <property type="project" value="TreeGrafter"/>
</dbReference>
<protein>
    <submittedName>
        <fullName evidence="3">Uncharacterized protein</fullName>
    </submittedName>
</protein>
<name>A0A8J1UVJ0_OWEFU</name>
<dbReference type="GO" id="GO:0001578">
    <property type="term" value="P:microtubule bundle formation"/>
    <property type="evidence" value="ECO:0007669"/>
    <property type="project" value="TreeGrafter"/>
</dbReference>
<feature type="compositionally biased region" description="Basic and acidic residues" evidence="2">
    <location>
        <begin position="141"/>
        <end position="152"/>
    </location>
</feature>
<dbReference type="InterPro" id="IPR011992">
    <property type="entry name" value="EF-hand-dom_pair"/>
</dbReference>